<evidence type="ECO:0000256" key="21">
    <source>
        <dbReference type="SAM" id="Phobius"/>
    </source>
</evidence>
<feature type="modified residue" description="Phosphohistidine" evidence="18">
    <location>
        <position position="1051"/>
    </location>
</feature>
<gene>
    <name evidence="26" type="ORF">SAMN05216404_11137</name>
</gene>
<dbReference type="SUPFAM" id="SSF55785">
    <property type="entry name" value="PYP-like sensor domain (PAS domain)"/>
    <property type="match status" value="1"/>
</dbReference>
<dbReference type="CDD" id="cd00156">
    <property type="entry name" value="REC"/>
    <property type="match status" value="1"/>
</dbReference>
<keyword evidence="10" id="KW-0067">ATP-binding</keyword>
<name>A0A1H8LT81_9PROT</name>
<evidence type="ECO:0000256" key="6">
    <source>
        <dbReference type="ARBA" id="ARBA00022679"/>
    </source>
</evidence>
<dbReference type="InterPro" id="IPR013655">
    <property type="entry name" value="PAS_fold_3"/>
</dbReference>
<feature type="transmembrane region" description="Helical" evidence="21">
    <location>
        <begin position="221"/>
        <end position="241"/>
    </location>
</feature>
<dbReference type="FunFam" id="1.10.287.130:FF:000002">
    <property type="entry name" value="Two-component osmosensing histidine kinase"/>
    <property type="match status" value="1"/>
</dbReference>
<evidence type="ECO:0000256" key="7">
    <source>
        <dbReference type="ARBA" id="ARBA00022692"/>
    </source>
</evidence>
<dbReference type="PANTHER" id="PTHR45339">
    <property type="entry name" value="HYBRID SIGNAL TRANSDUCTION HISTIDINE KINASE J"/>
    <property type="match status" value="1"/>
</dbReference>
<evidence type="ECO:0000256" key="11">
    <source>
        <dbReference type="ARBA" id="ARBA00022989"/>
    </source>
</evidence>
<dbReference type="GO" id="GO:0000155">
    <property type="term" value="F:phosphorelay sensor kinase activity"/>
    <property type="evidence" value="ECO:0007669"/>
    <property type="project" value="InterPro"/>
</dbReference>
<dbReference type="SMART" id="SM00388">
    <property type="entry name" value="HisKA"/>
    <property type="match status" value="1"/>
</dbReference>
<keyword evidence="6" id="KW-0808">Transferase</keyword>
<keyword evidence="4" id="KW-1003">Cell membrane</keyword>
<keyword evidence="5 19" id="KW-0597">Phosphoprotein</keyword>
<dbReference type="EC" id="2.7.13.3" evidence="3"/>
<comment type="subcellular location">
    <subcellularLocation>
        <location evidence="2">Cell membrane</location>
        <topology evidence="2">Multi-pass membrane protein</topology>
    </subcellularLocation>
</comment>
<keyword evidence="9 26" id="KW-0418">Kinase</keyword>
<evidence type="ECO:0000313" key="27">
    <source>
        <dbReference type="Proteomes" id="UP000183898"/>
    </source>
</evidence>
<dbReference type="InterPro" id="IPR001789">
    <property type="entry name" value="Sig_transdc_resp-reg_receiver"/>
</dbReference>
<evidence type="ECO:0000256" key="12">
    <source>
        <dbReference type="ARBA" id="ARBA00023012"/>
    </source>
</evidence>
<evidence type="ECO:0000256" key="15">
    <source>
        <dbReference type="ARBA" id="ARBA00064003"/>
    </source>
</evidence>
<evidence type="ECO:0000256" key="14">
    <source>
        <dbReference type="ARBA" id="ARBA00058004"/>
    </source>
</evidence>
<dbReference type="NCBIfam" id="TIGR00229">
    <property type="entry name" value="sensory_box"/>
    <property type="match status" value="1"/>
</dbReference>
<dbReference type="SUPFAM" id="SSF47384">
    <property type="entry name" value="Homodimeric domain of signal transducing histidine kinase"/>
    <property type="match status" value="1"/>
</dbReference>
<evidence type="ECO:0000256" key="18">
    <source>
        <dbReference type="PROSITE-ProRule" id="PRU00110"/>
    </source>
</evidence>
<evidence type="ECO:0000259" key="24">
    <source>
        <dbReference type="PROSITE" id="PS50112"/>
    </source>
</evidence>
<dbReference type="InterPro" id="IPR008207">
    <property type="entry name" value="Sig_transdc_His_kin_Hpt_dom"/>
</dbReference>
<dbReference type="SMART" id="SM00387">
    <property type="entry name" value="HATPase_c"/>
    <property type="match status" value="1"/>
</dbReference>
<dbReference type="SMART" id="SM00448">
    <property type="entry name" value="REC"/>
    <property type="match status" value="2"/>
</dbReference>
<dbReference type="CDD" id="cd17546">
    <property type="entry name" value="REC_hyHK_CKI1_RcsC-like"/>
    <property type="match status" value="1"/>
</dbReference>
<dbReference type="InterPro" id="IPR003661">
    <property type="entry name" value="HisK_dim/P_dom"/>
</dbReference>
<keyword evidence="7 21" id="KW-0812">Transmembrane</keyword>
<reference evidence="26 27" key="1">
    <citation type="submission" date="2016-10" db="EMBL/GenBank/DDBJ databases">
        <authorList>
            <person name="de Groot N.N."/>
        </authorList>
    </citation>
    <scope>NUCLEOTIDE SEQUENCE [LARGE SCALE GENOMIC DNA]</scope>
    <source>
        <strain evidence="26 27">Nl18</strain>
    </source>
</reference>
<feature type="domain" description="PAS" evidence="24">
    <location>
        <begin position="290"/>
        <end position="360"/>
    </location>
</feature>
<evidence type="ECO:0000256" key="17">
    <source>
        <dbReference type="ARBA" id="ARBA00070152"/>
    </source>
</evidence>
<dbReference type="InterPro" id="IPR000014">
    <property type="entry name" value="PAS"/>
</dbReference>
<evidence type="ECO:0000256" key="4">
    <source>
        <dbReference type="ARBA" id="ARBA00022475"/>
    </source>
</evidence>
<evidence type="ECO:0000256" key="10">
    <source>
        <dbReference type="ARBA" id="ARBA00022840"/>
    </source>
</evidence>
<dbReference type="FunFam" id="3.30.565.10:FF:000010">
    <property type="entry name" value="Sensor histidine kinase RcsC"/>
    <property type="match status" value="1"/>
</dbReference>
<dbReference type="Gene3D" id="1.20.120.160">
    <property type="entry name" value="HPT domain"/>
    <property type="match status" value="1"/>
</dbReference>
<dbReference type="InterPro" id="IPR003594">
    <property type="entry name" value="HATPase_dom"/>
</dbReference>
<feature type="compositionally biased region" description="Low complexity" evidence="20">
    <location>
        <begin position="974"/>
        <end position="984"/>
    </location>
</feature>
<dbReference type="InterPro" id="IPR036890">
    <property type="entry name" value="HATPase_C_sf"/>
</dbReference>
<dbReference type="PRINTS" id="PR00344">
    <property type="entry name" value="BCTRLSENSOR"/>
</dbReference>
<dbReference type="InterPro" id="IPR036097">
    <property type="entry name" value="HisK_dim/P_sf"/>
</dbReference>
<feature type="transmembrane region" description="Helical" evidence="21">
    <location>
        <begin position="6"/>
        <end position="27"/>
    </location>
</feature>
<dbReference type="Gene3D" id="1.10.287.130">
    <property type="match status" value="1"/>
</dbReference>
<evidence type="ECO:0000256" key="20">
    <source>
        <dbReference type="SAM" id="MobiDB-lite"/>
    </source>
</evidence>
<keyword evidence="11 21" id="KW-1133">Transmembrane helix</keyword>
<evidence type="ECO:0000256" key="1">
    <source>
        <dbReference type="ARBA" id="ARBA00000085"/>
    </source>
</evidence>
<evidence type="ECO:0000313" key="26">
    <source>
        <dbReference type="EMBL" id="SEO08352.1"/>
    </source>
</evidence>
<dbReference type="Pfam" id="PF00512">
    <property type="entry name" value="HisKA"/>
    <property type="match status" value="1"/>
</dbReference>
<keyword evidence="13 21" id="KW-0472">Membrane</keyword>
<feature type="domain" description="Response regulatory" evidence="23">
    <location>
        <begin position="827"/>
        <end position="944"/>
    </location>
</feature>
<feature type="domain" description="Response regulatory" evidence="23">
    <location>
        <begin position="668"/>
        <end position="790"/>
    </location>
</feature>
<dbReference type="AlphaFoldDB" id="A0A1H8LT81"/>
<evidence type="ECO:0000256" key="13">
    <source>
        <dbReference type="ARBA" id="ARBA00023136"/>
    </source>
</evidence>
<feature type="domain" description="HPt" evidence="25">
    <location>
        <begin position="1012"/>
        <end position="1108"/>
    </location>
</feature>
<dbReference type="SMART" id="SM00091">
    <property type="entry name" value="PAS"/>
    <property type="match status" value="1"/>
</dbReference>
<dbReference type="CDD" id="cd00082">
    <property type="entry name" value="HisKA"/>
    <property type="match status" value="1"/>
</dbReference>
<sequence length="1118" mass="123752">MTIRKMSYIFYLVTGVLISLLTLFVALRFFELRKLNDAENVRYAAFLAVDELRQSSDDLTRTARAYVATGNPKFEQIYFDILAIRNGDKERPLHYERGHWDLILGHLNPGSAPGRRISLRSQIKKLGFAATELAKLTKAESRSNQLTEREYQAFNAMKGLFQDSAGEFNVKGAPDAALASSLLHDESYHTAKAEIMRLLNEFHELLDKRTRNTTALAQNRANLYISGVFLMLAFLMAWFAFSYRVVRRKVQNLAWLEDKARNIGEASSSPGFYIDSNDEIGSLSRAFIVSQAERDRYFNQSLNFLAISGFDNRFKRVNTAWTKVFGYSEEELLSKPFMDLVFSGSRADTTAELDKLVMGSNVSFESQMRCKDGSFRWVLWNIAAAQDVREFYFSGQDITARKNIERELHNARKAAEAANRAKSEFLANMSHEIRTPMNGVLGAVGLLLNTTLTPSQRELAGLARASGETLLSIINDILDFSKIEAGKLVISPVPFDLLQAVEEVAGMVAMQPARKANVNVIVRYLPNVPRYVFGDLGRIRQVLINLTNNAIKFTDKGHVLIDVEADALSEDEVSLRISIEDSGLGIAPDKLQSIFDKFTQADASTTRRYGGTGLGLAISKQLVQLMGGTIAAKSRVGAGSTFWFTLPLALQKDWPTDAGLDADLTHVRVLIVDDNSANRLVLQEQLRGWRMRIGSCASGAEALRALHTSHASGDPYRIAILDHQMPDMDGEMLGRTIKADPLLRSIHLVMLSSLGQEGDLRERLQKIGFAAYLLKPVRQSELLSTLVNIWDAQRHQRTINLISQPFFPANPEMQATDGSNCLFAGTRVLLAEDNATNQIVGAMILRNLGCVVDVAANGREVMEMVDVFLYDMVFMDCEMPEMDGFEATAALRRRLDSKSRLPVIAVTAQAMQGDRERCLRAGMDDYISKPVKLEDFAAALKRWMPGREQGQKSETPPTARHEKSMAASTPNHSPPTVSSSPPVSLSLSMSSASSVLDAEVVARLRSLAEATDPSLITQIFTSFLSDGAERIDTLKEALAGRNMELLYKTAHAIKGASANIGAHSMADTAQKLELAGKAGDMTGAVTLIEQIEMEFGRMQHEITQSDPHCVSLPDATRS</sequence>
<dbReference type="InterPro" id="IPR035965">
    <property type="entry name" value="PAS-like_dom_sf"/>
</dbReference>
<dbReference type="CDD" id="cd00130">
    <property type="entry name" value="PAS"/>
    <property type="match status" value="1"/>
</dbReference>
<evidence type="ECO:0000256" key="16">
    <source>
        <dbReference type="ARBA" id="ARBA00068150"/>
    </source>
</evidence>
<dbReference type="EMBL" id="FOCT01000011">
    <property type="protein sequence ID" value="SEO08352.1"/>
    <property type="molecule type" value="Genomic_DNA"/>
</dbReference>
<dbReference type="Pfam" id="PF02518">
    <property type="entry name" value="HATPase_c"/>
    <property type="match status" value="1"/>
</dbReference>
<feature type="modified residue" description="4-aspartylphosphate" evidence="19">
    <location>
        <position position="876"/>
    </location>
</feature>
<evidence type="ECO:0000256" key="5">
    <source>
        <dbReference type="ARBA" id="ARBA00022553"/>
    </source>
</evidence>
<dbReference type="InterPro" id="IPR011006">
    <property type="entry name" value="CheY-like_superfamily"/>
</dbReference>
<dbReference type="Gene3D" id="3.40.50.2300">
    <property type="match status" value="2"/>
</dbReference>
<evidence type="ECO:0000259" key="22">
    <source>
        <dbReference type="PROSITE" id="PS50109"/>
    </source>
</evidence>
<dbReference type="CDD" id="cd16922">
    <property type="entry name" value="HATPase_EvgS-ArcB-TorS-like"/>
    <property type="match status" value="1"/>
</dbReference>
<dbReference type="SMART" id="SM00086">
    <property type="entry name" value="PAC"/>
    <property type="match status" value="1"/>
</dbReference>
<evidence type="ECO:0000256" key="2">
    <source>
        <dbReference type="ARBA" id="ARBA00004651"/>
    </source>
</evidence>
<dbReference type="Gene3D" id="3.30.450.20">
    <property type="entry name" value="PAS domain"/>
    <property type="match status" value="1"/>
</dbReference>
<dbReference type="SUPFAM" id="SSF47226">
    <property type="entry name" value="Histidine-containing phosphotransfer domain, HPT domain"/>
    <property type="match status" value="1"/>
</dbReference>
<dbReference type="InterPro" id="IPR001610">
    <property type="entry name" value="PAC"/>
</dbReference>
<organism evidence="26 27">
    <name type="scientific">Nitrosospira multiformis</name>
    <dbReference type="NCBI Taxonomy" id="1231"/>
    <lineage>
        <taxon>Bacteria</taxon>
        <taxon>Pseudomonadati</taxon>
        <taxon>Pseudomonadota</taxon>
        <taxon>Betaproteobacteria</taxon>
        <taxon>Nitrosomonadales</taxon>
        <taxon>Nitrosomonadaceae</taxon>
        <taxon>Nitrosospira</taxon>
    </lineage>
</organism>
<feature type="modified residue" description="4-aspartylphosphate" evidence="19">
    <location>
        <position position="722"/>
    </location>
</feature>
<dbReference type="RefSeq" id="WP_074747827.1">
    <property type="nucleotide sequence ID" value="NZ_FOCT01000011.1"/>
</dbReference>
<dbReference type="Proteomes" id="UP000183898">
    <property type="component" value="Unassembled WGS sequence"/>
</dbReference>
<dbReference type="PROSITE" id="PS50894">
    <property type="entry name" value="HPT"/>
    <property type="match status" value="1"/>
</dbReference>
<protein>
    <recommendedName>
        <fullName evidence="16">Sensory/regulatory protein RpfC</fullName>
        <ecNumber evidence="3">2.7.13.3</ecNumber>
    </recommendedName>
    <alternativeName>
        <fullName evidence="17">Virulence sensor protein BvgS</fullName>
    </alternativeName>
</protein>
<dbReference type="Pfam" id="PF00072">
    <property type="entry name" value="Response_reg"/>
    <property type="match status" value="2"/>
</dbReference>
<evidence type="ECO:0000259" key="25">
    <source>
        <dbReference type="PROSITE" id="PS50894"/>
    </source>
</evidence>
<dbReference type="Gene3D" id="3.30.565.10">
    <property type="entry name" value="Histidine kinase-like ATPase, C-terminal domain"/>
    <property type="match status" value="1"/>
</dbReference>
<accession>A0A1H8LT81</accession>
<dbReference type="InterPro" id="IPR004358">
    <property type="entry name" value="Sig_transdc_His_kin-like_C"/>
</dbReference>
<comment type="subunit">
    <text evidence="15">At low DSF concentrations, interacts with RpfF.</text>
</comment>
<feature type="domain" description="Histidine kinase" evidence="22">
    <location>
        <begin position="428"/>
        <end position="650"/>
    </location>
</feature>
<evidence type="ECO:0000256" key="9">
    <source>
        <dbReference type="ARBA" id="ARBA00022777"/>
    </source>
</evidence>
<evidence type="ECO:0000256" key="3">
    <source>
        <dbReference type="ARBA" id="ARBA00012438"/>
    </source>
</evidence>
<dbReference type="SUPFAM" id="SSF55874">
    <property type="entry name" value="ATPase domain of HSP90 chaperone/DNA topoisomerase II/histidine kinase"/>
    <property type="match status" value="1"/>
</dbReference>
<dbReference type="InterPro" id="IPR005467">
    <property type="entry name" value="His_kinase_dom"/>
</dbReference>
<dbReference type="Pfam" id="PF01627">
    <property type="entry name" value="Hpt"/>
    <property type="match status" value="1"/>
</dbReference>
<dbReference type="PROSITE" id="PS50109">
    <property type="entry name" value="HIS_KIN"/>
    <property type="match status" value="1"/>
</dbReference>
<proteinExistence type="predicted"/>
<dbReference type="PROSITE" id="PS50112">
    <property type="entry name" value="PAS"/>
    <property type="match status" value="1"/>
</dbReference>
<comment type="function">
    <text evidence="14">Member of the two-component regulatory system BvgS/BvgA. Phosphorylates BvgA via a four-step phosphorelay in response to environmental signals.</text>
</comment>
<dbReference type="Pfam" id="PF08447">
    <property type="entry name" value="PAS_3"/>
    <property type="match status" value="1"/>
</dbReference>
<dbReference type="PANTHER" id="PTHR45339:SF1">
    <property type="entry name" value="HYBRID SIGNAL TRANSDUCTION HISTIDINE KINASE J"/>
    <property type="match status" value="1"/>
</dbReference>
<dbReference type="GO" id="GO:0005886">
    <property type="term" value="C:plasma membrane"/>
    <property type="evidence" value="ECO:0007669"/>
    <property type="project" value="UniProtKB-SubCell"/>
</dbReference>
<dbReference type="SUPFAM" id="SSF52172">
    <property type="entry name" value="CheY-like"/>
    <property type="match status" value="2"/>
</dbReference>
<evidence type="ECO:0000256" key="8">
    <source>
        <dbReference type="ARBA" id="ARBA00022741"/>
    </source>
</evidence>
<evidence type="ECO:0000256" key="19">
    <source>
        <dbReference type="PROSITE-ProRule" id="PRU00169"/>
    </source>
</evidence>
<feature type="region of interest" description="Disordered" evidence="20">
    <location>
        <begin position="944"/>
        <end position="984"/>
    </location>
</feature>
<dbReference type="PROSITE" id="PS50110">
    <property type="entry name" value="RESPONSE_REGULATORY"/>
    <property type="match status" value="2"/>
</dbReference>
<dbReference type="CDD" id="cd00088">
    <property type="entry name" value="HPT"/>
    <property type="match status" value="1"/>
</dbReference>
<evidence type="ECO:0000259" key="23">
    <source>
        <dbReference type="PROSITE" id="PS50110"/>
    </source>
</evidence>
<dbReference type="InterPro" id="IPR036641">
    <property type="entry name" value="HPT_dom_sf"/>
</dbReference>
<keyword evidence="8" id="KW-0547">Nucleotide-binding</keyword>
<keyword evidence="12" id="KW-0902">Two-component regulatory system</keyword>
<comment type="catalytic activity">
    <reaction evidence="1">
        <text>ATP + protein L-histidine = ADP + protein N-phospho-L-histidine.</text>
        <dbReference type="EC" id="2.7.13.3"/>
    </reaction>
</comment>
<dbReference type="GO" id="GO:0005524">
    <property type="term" value="F:ATP binding"/>
    <property type="evidence" value="ECO:0007669"/>
    <property type="project" value="UniProtKB-KW"/>
</dbReference>